<organism evidence="1 2">
    <name type="scientific">Coniosporium uncinatum</name>
    <dbReference type="NCBI Taxonomy" id="93489"/>
    <lineage>
        <taxon>Eukaryota</taxon>
        <taxon>Fungi</taxon>
        <taxon>Dikarya</taxon>
        <taxon>Ascomycota</taxon>
        <taxon>Pezizomycotina</taxon>
        <taxon>Dothideomycetes</taxon>
        <taxon>Dothideomycetes incertae sedis</taxon>
        <taxon>Coniosporium</taxon>
    </lineage>
</organism>
<reference evidence="1" key="1">
    <citation type="submission" date="2024-09" db="EMBL/GenBank/DDBJ databases">
        <title>Black Yeasts Isolated from many extreme environments.</title>
        <authorList>
            <person name="Coleine C."/>
            <person name="Stajich J.E."/>
            <person name="Selbmann L."/>
        </authorList>
    </citation>
    <scope>NUCLEOTIDE SEQUENCE</scope>
    <source>
        <strain evidence="1">CCFEE 5737</strain>
    </source>
</reference>
<keyword evidence="2" id="KW-1185">Reference proteome</keyword>
<accession>A0ACC3D1Z3</accession>
<evidence type="ECO:0000313" key="2">
    <source>
        <dbReference type="Proteomes" id="UP001186974"/>
    </source>
</evidence>
<evidence type="ECO:0000313" key="1">
    <source>
        <dbReference type="EMBL" id="KAK3060623.1"/>
    </source>
</evidence>
<sequence>MAPRPTSPTSLLWAHQLKREHTHLLDRMKQLESNSSEMDGKVKSIETSNQSLSDKIDGFADLAARIKAIEEDDSEQIERIQKLCDSQESRAKKEQEDFSQLKRKVNILESDATKTAKDRFGKENEISSRLAELERTVNKDNRSAEKLKRKDDTADVKVLSMRLELFERQRAEEVINSRAMLEKIKSLEVATYQLRNGYLQLCDGLRSAKGHVVPEETAQTPDLPPGTPHVDSSSPAVQVPRTPLVEKQARSSRRPAEQRPTPASVPQQSPQVRRSARFTDAKHQDSAQSQLTQSPDPANSRRKRQALPTQGARQTRSAAQAAESQAEISSAQKRSQSNAVVTPEILEGHEVEAPVAEAFLSLEKSTTNMPPPKSLPNKKRKRREIPQLYDLPPLPLPTV</sequence>
<dbReference type="Proteomes" id="UP001186974">
    <property type="component" value="Unassembled WGS sequence"/>
</dbReference>
<name>A0ACC3D1Z3_9PEZI</name>
<comment type="caution">
    <text evidence="1">The sequence shown here is derived from an EMBL/GenBank/DDBJ whole genome shotgun (WGS) entry which is preliminary data.</text>
</comment>
<gene>
    <name evidence="1" type="ORF">LTS18_008119</name>
</gene>
<proteinExistence type="predicted"/>
<dbReference type="EMBL" id="JAWDJW010008420">
    <property type="protein sequence ID" value="KAK3060623.1"/>
    <property type="molecule type" value="Genomic_DNA"/>
</dbReference>
<protein>
    <submittedName>
        <fullName evidence="1">Uncharacterized protein</fullName>
    </submittedName>
</protein>